<dbReference type="EMBL" id="KN275966">
    <property type="protein sequence ID" value="EEH42374.2"/>
    <property type="molecule type" value="Genomic_DNA"/>
</dbReference>
<gene>
    <name evidence="1" type="ORF">PADG_07194</name>
</gene>
<reference evidence="1 2" key="1">
    <citation type="journal article" date="2011" name="PLoS Genet.">
        <title>Comparative genomic analysis of human fungal pathogens causing paracoccidioidomycosis.</title>
        <authorList>
            <person name="Desjardins C.A."/>
            <person name="Champion M.D."/>
            <person name="Holder J.W."/>
            <person name="Muszewska A."/>
            <person name="Goldberg J."/>
            <person name="Bailao A.M."/>
            <person name="Brigido M.M."/>
            <person name="Ferreira M.E."/>
            <person name="Garcia A.M."/>
            <person name="Grynberg M."/>
            <person name="Gujja S."/>
            <person name="Heiman D.I."/>
            <person name="Henn M.R."/>
            <person name="Kodira C.D."/>
            <person name="Leon-Narvaez H."/>
            <person name="Longo L.V."/>
            <person name="Ma L.J."/>
            <person name="Malavazi I."/>
            <person name="Matsuo A.L."/>
            <person name="Morais F.V."/>
            <person name="Pereira M."/>
            <person name="Rodriguez-Brito S."/>
            <person name="Sakthikumar S."/>
            <person name="Salem-Izacc S.M."/>
            <person name="Sykes S.M."/>
            <person name="Teixeira M.M."/>
            <person name="Vallejo M.C."/>
            <person name="Walter M.E."/>
            <person name="Yandava C."/>
            <person name="Young S."/>
            <person name="Zeng Q."/>
            <person name="Zucker J."/>
            <person name="Felipe M.S."/>
            <person name="Goldman G.H."/>
            <person name="Haas B.J."/>
            <person name="McEwen J.G."/>
            <person name="Nino-Vega G."/>
            <person name="Puccia R."/>
            <person name="San-Blas G."/>
            <person name="Soares C.M."/>
            <person name="Birren B.W."/>
            <person name="Cuomo C.A."/>
        </authorList>
    </citation>
    <scope>NUCLEOTIDE SEQUENCE [LARGE SCALE GENOMIC DNA]</scope>
    <source>
        <strain evidence="1 2">Pb18</strain>
    </source>
</reference>
<evidence type="ECO:0000313" key="2">
    <source>
        <dbReference type="Proteomes" id="UP000001628"/>
    </source>
</evidence>
<dbReference type="AlphaFoldDB" id="C1GIV8"/>
<dbReference type="Proteomes" id="UP000001628">
    <property type="component" value="Unassembled WGS sequence"/>
</dbReference>
<proteinExistence type="predicted"/>
<dbReference type="RefSeq" id="XP_010762452.1">
    <property type="nucleotide sequence ID" value="XM_010764150.1"/>
</dbReference>
<dbReference type="HOGENOM" id="CLU_122491_0_0_1"/>
<dbReference type="InParanoid" id="C1GIV8"/>
<dbReference type="VEuPathDB" id="FungiDB:PADG_07194"/>
<name>C1GIV8_PARBD</name>
<dbReference type="KEGG" id="pbn:PADG_07194"/>
<dbReference type="GeneID" id="22585737"/>
<keyword evidence="2" id="KW-1185">Reference proteome</keyword>
<evidence type="ECO:0000313" key="1">
    <source>
        <dbReference type="EMBL" id="EEH42374.2"/>
    </source>
</evidence>
<sequence length="141" mass="15249">MEWISNGIRKIGHRQLRPARFKAELPSYPDIAGNSASPETHTVTVTDTATGISVTPTSEQKPTCLVSIQESERVIAADVLSERARVVQGSGAQGEVEGIFETGIFEAPRVRVTTYDEMARRGGGWRGNGRSGRPGTIVGRR</sequence>
<protein>
    <submittedName>
        <fullName evidence="1">Uncharacterized protein</fullName>
    </submittedName>
</protein>
<organism evidence="1 2">
    <name type="scientific">Paracoccidioides brasiliensis (strain Pb18)</name>
    <dbReference type="NCBI Taxonomy" id="502780"/>
    <lineage>
        <taxon>Eukaryota</taxon>
        <taxon>Fungi</taxon>
        <taxon>Dikarya</taxon>
        <taxon>Ascomycota</taxon>
        <taxon>Pezizomycotina</taxon>
        <taxon>Eurotiomycetes</taxon>
        <taxon>Eurotiomycetidae</taxon>
        <taxon>Onygenales</taxon>
        <taxon>Ajellomycetaceae</taxon>
        <taxon>Paracoccidioides</taxon>
    </lineage>
</organism>
<dbReference type="eggNOG" id="ENOG502RR2N">
    <property type="taxonomic scope" value="Eukaryota"/>
</dbReference>
<accession>C1GIV8</accession>